<accession>A0A9R1UZX9</accession>
<name>A0A9R1UZX9_LACSA</name>
<evidence type="ECO:0000313" key="1">
    <source>
        <dbReference type="EMBL" id="KAJ0196122.1"/>
    </source>
</evidence>
<evidence type="ECO:0000313" key="2">
    <source>
        <dbReference type="Proteomes" id="UP000235145"/>
    </source>
</evidence>
<dbReference type="Proteomes" id="UP000235145">
    <property type="component" value="Unassembled WGS sequence"/>
</dbReference>
<sequence length="90" mass="10578">MYSSETYDSICALLGHRLSGFLRQYPWGRVIWDFTYRQLRTVFEKIEENLNANAPRVGSRHKYTLQGFVYAFKIWIIKTFPNNSIVGSPI</sequence>
<comment type="caution">
    <text evidence="1">The sequence shown here is derived from an EMBL/GenBank/DDBJ whole genome shotgun (WGS) entry which is preliminary data.</text>
</comment>
<proteinExistence type="predicted"/>
<dbReference type="EMBL" id="NBSK02000007">
    <property type="protein sequence ID" value="KAJ0196122.1"/>
    <property type="molecule type" value="Genomic_DNA"/>
</dbReference>
<keyword evidence="2" id="KW-1185">Reference proteome</keyword>
<organism evidence="1 2">
    <name type="scientific">Lactuca sativa</name>
    <name type="common">Garden lettuce</name>
    <dbReference type="NCBI Taxonomy" id="4236"/>
    <lineage>
        <taxon>Eukaryota</taxon>
        <taxon>Viridiplantae</taxon>
        <taxon>Streptophyta</taxon>
        <taxon>Embryophyta</taxon>
        <taxon>Tracheophyta</taxon>
        <taxon>Spermatophyta</taxon>
        <taxon>Magnoliopsida</taxon>
        <taxon>eudicotyledons</taxon>
        <taxon>Gunneridae</taxon>
        <taxon>Pentapetalae</taxon>
        <taxon>asterids</taxon>
        <taxon>campanulids</taxon>
        <taxon>Asterales</taxon>
        <taxon>Asteraceae</taxon>
        <taxon>Cichorioideae</taxon>
        <taxon>Cichorieae</taxon>
        <taxon>Lactucinae</taxon>
        <taxon>Lactuca</taxon>
    </lineage>
</organism>
<protein>
    <submittedName>
        <fullName evidence="1">Uncharacterized protein</fullName>
    </submittedName>
</protein>
<reference evidence="1 2" key="1">
    <citation type="journal article" date="2017" name="Nat. Commun.">
        <title>Genome assembly with in vitro proximity ligation data and whole-genome triplication in lettuce.</title>
        <authorList>
            <person name="Reyes-Chin-Wo S."/>
            <person name="Wang Z."/>
            <person name="Yang X."/>
            <person name="Kozik A."/>
            <person name="Arikit S."/>
            <person name="Song C."/>
            <person name="Xia L."/>
            <person name="Froenicke L."/>
            <person name="Lavelle D.O."/>
            <person name="Truco M.J."/>
            <person name="Xia R."/>
            <person name="Zhu S."/>
            <person name="Xu C."/>
            <person name="Xu H."/>
            <person name="Xu X."/>
            <person name="Cox K."/>
            <person name="Korf I."/>
            <person name="Meyers B.C."/>
            <person name="Michelmore R.W."/>
        </authorList>
    </citation>
    <scope>NUCLEOTIDE SEQUENCE [LARGE SCALE GENOMIC DNA]</scope>
    <source>
        <strain evidence="2">cv. Salinas</strain>
        <tissue evidence="1">Seedlings</tissue>
    </source>
</reference>
<gene>
    <name evidence="1" type="ORF">LSAT_V11C700383670</name>
</gene>
<dbReference type="AlphaFoldDB" id="A0A9R1UZX9"/>